<evidence type="ECO:0000313" key="13">
    <source>
        <dbReference type="Proteomes" id="UP000316079"/>
    </source>
</evidence>
<feature type="domain" description="C2H2-type" evidence="11">
    <location>
        <begin position="234"/>
        <end position="261"/>
    </location>
</feature>
<dbReference type="FunFam" id="3.30.160.60:FF:000135">
    <property type="entry name" value="Zinc finger protein 358"/>
    <property type="match status" value="1"/>
</dbReference>
<name>A0A553QNW4_9TELE</name>
<reference evidence="12 13" key="1">
    <citation type="journal article" date="2019" name="Sci. Data">
        <title>Hybrid genome assembly and annotation of Danionella translucida.</title>
        <authorList>
            <person name="Kadobianskyi M."/>
            <person name="Schulze L."/>
            <person name="Schuelke M."/>
            <person name="Judkewitz B."/>
        </authorList>
    </citation>
    <scope>NUCLEOTIDE SEQUENCE [LARGE SCALE GENOMIC DNA]</scope>
    <source>
        <strain evidence="12 13">Bolton</strain>
    </source>
</reference>
<dbReference type="PANTHER" id="PTHR24409:SF331">
    <property type="entry name" value="ZINC FINGER PROTEIN 322A"/>
    <property type="match status" value="1"/>
</dbReference>
<accession>A0A553QNW4</accession>
<comment type="subcellular location">
    <subcellularLocation>
        <location evidence="1">Nucleus</location>
    </subcellularLocation>
</comment>
<dbReference type="Proteomes" id="UP000316079">
    <property type="component" value="Unassembled WGS sequence"/>
</dbReference>
<dbReference type="PANTHER" id="PTHR24409">
    <property type="entry name" value="ZINC FINGER PROTEIN 142"/>
    <property type="match status" value="1"/>
</dbReference>
<dbReference type="Gene3D" id="3.30.160.60">
    <property type="entry name" value="Classic Zinc Finger"/>
    <property type="match status" value="5"/>
</dbReference>
<evidence type="ECO:0000256" key="8">
    <source>
        <dbReference type="ARBA" id="ARBA00023163"/>
    </source>
</evidence>
<dbReference type="OrthoDB" id="8922241at2759"/>
<dbReference type="FunFam" id="3.30.160.60:FF:000145">
    <property type="entry name" value="Zinc finger protein 574"/>
    <property type="match status" value="1"/>
</dbReference>
<gene>
    <name evidence="12" type="ORF">DNTS_003332</name>
</gene>
<dbReference type="PROSITE" id="PS00028">
    <property type="entry name" value="ZINC_FINGER_C2H2_1"/>
    <property type="match status" value="5"/>
</dbReference>
<keyword evidence="5 10" id="KW-0863">Zinc-finger</keyword>
<feature type="domain" description="C2H2-type" evidence="11">
    <location>
        <begin position="290"/>
        <end position="321"/>
    </location>
</feature>
<dbReference type="EMBL" id="SRMA01025726">
    <property type="protein sequence ID" value="TRY91670.1"/>
    <property type="molecule type" value="Genomic_DNA"/>
</dbReference>
<evidence type="ECO:0000256" key="2">
    <source>
        <dbReference type="ARBA" id="ARBA00006991"/>
    </source>
</evidence>
<dbReference type="STRING" id="623744.A0A553QNW4"/>
<evidence type="ECO:0000256" key="7">
    <source>
        <dbReference type="ARBA" id="ARBA00023015"/>
    </source>
</evidence>
<keyword evidence="4" id="KW-0677">Repeat</keyword>
<dbReference type="AlphaFoldDB" id="A0A553QNW4"/>
<comment type="similarity">
    <text evidence="2">Belongs to the krueppel C2H2-type zinc-finger protein family.</text>
</comment>
<evidence type="ECO:0000256" key="10">
    <source>
        <dbReference type="PROSITE-ProRule" id="PRU00042"/>
    </source>
</evidence>
<feature type="domain" description="C2H2-type" evidence="11">
    <location>
        <begin position="206"/>
        <end position="233"/>
    </location>
</feature>
<keyword evidence="3" id="KW-0479">Metal-binding</keyword>
<dbReference type="GO" id="GO:0008270">
    <property type="term" value="F:zinc ion binding"/>
    <property type="evidence" value="ECO:0007669"/>
    <property type="project" value="UniProtKB-KW"/>
</dbReference>
<dbReference type="GO" id="GO:0000981">
    <property type="term" value="F:DNA-binding transcription factor activity, RNA polymerase II-specific"/>
    <property type="evidence" value="ECO:0007669"/>
    <property type="project" value="TreeGrafter"/>
</dbReference>
<evidence type="ECO:0000256" key="6">
    <source>
        <dbReference type="ARBA" id="ARBA00022833"/>
    </source>
</evidence>
<evidence type="ECO:0000256" key="3">
    <source>
        <dbReference type="ARBA" id="ARBA00022723"/>
    </source>
</evidence>
<dbReference type="SUPFAM" id="SSF57667">
    <property type="entry name" value="beta-beta-alpha zinc fingers"/>
    <property type="match status" value="3"/>
</dbReference>
<protein>
    <recommendedName>
        <fullName evidence="11">C2H2-type domain-containing protein</fullName>
    </recommendedName>
</protein>
<dbReference type="FunFam" id="3.30.160.60:FF:001290">
    <property type="entry name" value="Zinc finger 45-like"/>
    <property type="match status" value="1"/>
</dbReference>
<feature type="domain" description="C2H2-type" evidence="11">
    <location>
        <begin position="344"/>
        <end position="371"/>
    </location>
</feature>
<dbReference type="InterPro" id="IPR013087">
    <property type="entry name" value="Znf_C2H2_type"/>
</dbReference>
<dbReference type="FunFam" id="3.30.160.60:FF:002063">
    <property type="entry name" value="RB associated KRAB zinc finger"/>
    <property type="match status" value="1"/>
</dbReference>
<evidence type="ECO:0000256" key="9">
    <source>
        <dbReference type="ARBA" id="ARBA00023242"/>
    </source>
</evidence>
<evidence type="ECO:0000313" key="12">
    <source>
        <dbReference type="EMBL" id="TRY91670.1"/>
    </source>
</evidence>
<evidence type="ECO:0000259" key="11">
    <source>
        <dbReference type="PROSITE" id="PS50157"/>
    </source>
</evidence>
<feature type="domain" description="C2H2-type" evidence="11">
    <location>
        <begin position="178"/>
        <end position="205"/>
    </location>
</feature>
<keyword evidence="7" id="KW-0805">Transcription regulation</keyword>
<proteinExistence type="inferred from homology"/>
<organism evidence="12 13">
    <name type="scientific">Danionella cerebrum</name>
    <dbReference type="NCBI Taxonomy" id="2873325"/>
    <lineage>
        <taxon>Eukaryota</taxon>
        <taxon>Metazoa</taxon>
        <taxon>Chordata</taxon>
        <taxon>Craniata</taxon>
        <taxon>Vertebrata</taxon>
        <taxon>Euteleostomi</taxon>
        <taxon>Actinopterygii</taxon>
        <taxon>Neopterygii</taxon>
        <taxon>Teleostei</taxon>
        <taxon>Ostariophysi</taxon>
        <taxon>Cypriniformes</taxon>
        <taxon>Danionidae</taxon>
        <taxon>Danioninae</taxon>
        <taxon>Danionella</taxon>
    </lineage>
</organism>
<sequence>MTDKRKFLRRFEDASLSPASRDAPRCRCCGRTEEHLELRWTSHDLHPLISDGLRRFRELLEELSSLWELQGLLSRVLLTKGLQNIHELDEFFTLIWCELRVSSRRVTICCASFSRSSTMSLSATPRSHSCNRTIPQISLLTKHQRTRSEGAPSRRLQSDRSSSLLLLHKRKHGVERPHTCRICSKTFISSAHLSLHLRTHSGERKYKCSICSKVFSHSSQLMRHRTVHSGEKPFKCPECNKSFGRASHLKTHSRLHTGEKPFKCGECERAFTQKAGLIIHQRTHTGERPFDCQACGKAFLTAAHLLKHQAKELKEHENSLAPSPALRCGVCEQTLAPAAAGHLFHCSVCRQSFQKISSFQKHCSKHRQESTGDIKLECS</sequence>
<dbReference type="SMART" id="SM00355">
    <property type="entry name" value="ZnF_C2H2"/>
    <property type="match status" value="6"/>
</dbReference>
<dbReference type="PROSITE" id="PS50157">
    <property type="entry name" value="ZINC_FINGER_C2H2_2"/>
    <property type="match status" value="6"/>
</dbReference>
<evidence type="ECO:0000256" key="5">
    <source>
        <dbReference type="ARBA" id="ARBA00022771"/>
    </source>
</evidence>
<feature type="domain" description="C2H2-type" evidence="11">
    <location>
        <begin position="262"/>
        <end position="289"/>
    </location>
</feature>
<keyword evidence="8" id="KW-0804">Transcription</keyword>
<evidence type="ECO:0000256" key="4">
    <source>
        <dbReference type="ARBA" id="ARBA00022737"/>
    </source>
</evidence>
<dbReference type="FunFam" id="3.30.160.60:FF:001325">
    <property type="entry name" value="zinc finger protein 200"/>
    <property type="match status" value="1"/>
</dbReference>
<keyword evidence="6" id="KW-0862">Zinc</keyword>
<evidence type="ECO:0000256" key="1">
    <source>
        <dbReference type="ARBA" id="ARBA00004123"/>
    </source>
</evidence>
<dbReference type="Pfam" id="PF00096">
    <property type="entry name" value="zf-C2H2"/>
    <property type="match status" value="4"/>
</dbReference>
<comment type="caution">
    <text evidence="12">The sequence shown here is derived from an EMBL/GenBank/DDBJ whole genome shotgun (WGS) entry which is preliminary data.</text>
</comment>
<keyword evidence="9" id="KW-0539">Nucleus</keyword>
<dbReference type="InterPro" id="IPR036236">
    <property type="entry name" value="Znf_C2H2_sf"/>
</dbReference>
<dbReference type="GO" id="GO:0000977">
    <property type="term" value="F:RNA polymerase II transcription regulatory region sequence-specific DNA binding"/>
    <property type="evidence" value="ECO:0007669"/>
    <property type="project" value="TreeGrafter"/>
</dbReference>
<dbReference type="GO" id="GO:0005634">
    <property type="term" value="C:nucleus"/>
    <property type="evidence" value="ECO:0007669"/>
    <property type="project" value="UniProtKB-SubCell"/>
</dbReference>
<keyword evidence="13" id="KW-1185">Reference proteome</keyword>